<feature type="region of interest" description="Disordered" evidence="1">
    <location>
        <begin position="1"/>
        <end position="69"/>
    </location>
</feature>
<dbReference type="RefSeq" id="WP_348952180.1">
    <property type="nucleotide sequence ID" value="NZ_JBDZYD010000006.1"/>
</dbReference>
<evidence type="ECO:0000313" key="2">
    <source>
        <dbReference type="EMBL" id="MEQ0560981.1"/>
    </source>
</evidence>
<organism evidence="2 3">
    <name type="scientific">Amycolatopsis melonis</name>
    <dbReference type="NCBI Taxonomy" id="3156488"/>
    <lineage>
        <taxon>Bacteria</taxon>
        <taxon>Bacillati</taxon>
        <taxon>Actinomycetota</taxon>
        <taxon>Actinomycetes</taxon>
        <taxon>Pseudonocardiales</taxon>
        <taxon>Pseudonocardiaceae</taxon>
        <taxon>Amycolatopsis</taxon>
    </lineage>
</organism>
<keyword evidence="3" id="KW-1185">Reference proteome</keyword>
<evidence type="ECO:0000256" key="1">
    <source>
        <dbReference type="SAM" id="MobiDB-lite"/>
    </source>
</evidence>
<accession>A0ABV0LFA6</accession>
<sequence length="69" mass="7025">MTSLLTSSSPAAARTTRTLISSARTGLDTRPAETPQRPQAAAEPADGRARADRSAAGQARSTSCAHTGT</sequence>
<feature type="compositionally biased region" description="Low complexity" evidence="1">
    <location>
        <begin position="1"/>
        <end position="19"/>
    </location>
</feature>
<dbReference type="EMBL" id="JBDZYD010000006">
    <property type="protein sequence ID" value="MEQ0560981.1"/>
    <property type="molecule type" value="Genomic_DNA"/>
</dbReference>
<gene>
    <name evidence="2" type="ORF">ABJI51_18000</name>
</gene>
<comment type="caution">
    <text evidence="2">The sequence shown here is derived from an EMBL/GenBank/DDBJ whole genome shotgun (WGS) entry which is preliminary data.</text>
</comment>
<reference evidence="2 3" key="1">
    <citation type="submission" date="2024-05" db="EMBL/GenBank/DDBJ databases">
        <authorList>
            <person name="Zhao H."/>
            <person name="Xu Y."/>
            <person name="Lin S."/>
            <person name="Spain J.C."/>
            <person name="Zhou N.-Y."/>
        </authorList>
    </citation>
    <scope>NUCLEOTIDE SEQUENCE [LARGE SCALE GENOMIC DNA]</scope>
    <source>
        <strain evidence="2 3">NEAU-NG30</strain>
    </source>
</reference>
<evidence type="ECO:0000313" key="3">
    <source>
        <dbReference type="Proteomes" id="UP001440984"/>
    </source>
</evidence>
<proteinExistence type="predicted"/>
<name>A0ABV0LFA6_9PSEU</name>
<protein>
    <submittedName>
        <fullName evidence="2">Uncharacterized protein</fullName>
    </submittedName>
</protein>
<dbReference type="Proteomes" id="UP001440984">
    <property type="component" value="Unassembled WGS sequence"/>
</dbReference>